<evidence type="ECO:0000256" key="3">
    <source>
        <dbReference type="ARBA" id="ARBA00020170"/>
    </source>
</evidence>
<dbReference type="Pfam" id="PF02463">
    <property type="entry name" value="SMC_N"/>
    <property type="match status" value="1"/>
</dbReference>
<dbReference type="Gene3D" id="1.20.1050.90">
    <property type="entry name" value="RecF/RecN/SMC, N-terminal domain"/>
    <property type="match status" value="1"/>
</dbReference>
<dbReference type="GO" id="GO:0003697">
    <property type="term" value="F:single-stranded DNA binding"/>
    <property type="evidence" value="ECO:0007669"/>
    <property type="project" value="UniProtKB-UniRule"/>
</dbReference>
<dbReference type="InterPro" id="IPR003395">
    <property type="entry name" value="RecF/RecN/SMC_N"/>
</dbReference>
<dbReference type="GO" id="GO:0000731">
    <property type="term" value="P:DNA synthesis involved in DNA repair"/>
    <property type="evidence" value="ECO:0007669"/>
    <property type="project" value="TreeGrafter"/>
</dbReference>
<dbReference type="SUPFAM" id="SSF52540">
    <property type="entry name" value="P-loop containing nucleoside triphosphate hydrolases"/>
    <property type="match status" value="1"/>
</dbReference>
<dbReference type="AlphaFoldDB" id="A0A850PEU7"/>
<keyword evidence="9" id="KW-0227">DNA damage</keyword>
<evidence type="ECO:0000256" key="1">
    <source>
        <dbReference type="ARBA" id="ARBA00004496"/>
    </source>
</evidence>
<keyword evidence="8 9" id="KW-0238">DNA-binding</keyword>
<evidence type="ECO:0000259" key="10">
    <source>
        <dbReference type="SMART" id="SM00382"/>
    </source>
</evidence>
<dbReference type="GO" id="GO:0006260">
    <property type="term" value="P:DNA replication"/>
    <property type="evidence" value="ECO:0007669"/>
    <property type="project" value="UniProtKB-UniRule"/>
</dbReference>
<keyword evidence="12" id="KW-1185">Reference proteome</keyword>
<dbReference type="NCBIfam" id="TIGR00611">
    <property type="entry name" value="recf"/>
    <property type="match status" value="1"/>
</dbReference>
<dbReference type="Proteomes" id="UP000585665">
    <property type="component" value="Unassembled WGS sequence"/>
</dbReference>
<comment type="function">
    <text evidence="9">The RecF protein is involved in DNA metabolism; it is required for DNA replication and normal SOS inducibility. RecF binds preferentially to single-stranded, linear DNA. It also seems to bind ATP.</text>
</comment>
<keyword evidence="4 9" id="KW-0963">Cytoplasm</keyword>
<name>A0A850PEU7_9PROT</name>
<dbReference type="GO" id="GO:0006302">
    <property type="term" value="P:double-strand break repair"/>
    <property type="evidence" value="ECO:0007669"/>
    <property type="project" value="TreeGrafter"/>
</dbReference>
<protein>
    <recommendedName>
        <fullName evidence="3 9">DNA replication and repair protein RecF</fullName>
    </recommendedName>
</protein>
<dbReference type="RefSeq" id="WP_176614110.1">
    <property type="nucleotide sequence ID" value="NZ_JABXXR010000100.1"/>
</dbReference>
<comment type="caution">
    <text evidence="11">The sequence shown here is derived from an EMBL/GenBank/DDBJ whole genome shotgun (WGS) entry which is preliminary data.</text>
</comment>
<dbReference type="GO" id="GO:0005524">
    <property type="term" value="F:ATP binding"/>
    <property type="evidence" value="ECO:0007669"/>
    <property type="project" value="UniProtKB-UniRule"/>
</dbReference>
<accession>A0A850PEU7</accession>
<proteinExistence type="inferred from homology"/>
<dbReference type="InterPro" id="IPR042174">
    <property type="entry name" value="RecF_2"/>
</dbReference>
<dbReference type="PROSITE" id="PS00617">
    <property type="entry name" value="RECF_1"/>
    <property type="match status" value="1"/>
</dbReference>
<dbReference type="PANTHER" id="PTHR32182:SF0">
    <property type="entry name" value="DNA REPLICATION AND REPAIR PROTEIN RECF"/>
    <property type="match status" value="1"/>
</dbReference>
<evidence type="ECO:0000256" key="8">
    <source>
        <dbReference type="ARBA" id="ARBA00023125"/>
    </source>
</evidence>
<dbReference type="InterPro" id="IPR018078">
    <property type="entry name" value="DNA-binding_RecF_CS"/>
</dbReference>
<dbReference type="HAMAP" id="MF_00365">
    <property type="entry name" value="RecF"/>
    <property type="match status" value="1"/>
</dbReference>
<comment type="similarity">
    <text evidence="2 9">Belongs to the RecF family.</text>
</comment>
<feature type="domain" description="AAA+ ATPase" evidence="10">
    <location>
        <begin position="23"/>
        <end position="366"/>
    </location>
</feature>
<evidence type="ECO:0000256" key="6">
    <source>
        <dbReference type="ARBA" id="ARBA00022741"/>
    </source>
</evidence>
<dbReference type="InterPro" id="IPR027417">
    <property type="entry name" value="P-loop_NTPase"/>
</dbReference>
<keyword evidence="9" id="KW-0742">SOS response</keyword>
<evidence type="ECO:0000256" key="9">
    <source>
        <dbReference type="HAMAP-Rule" id="MF_00365"/>
    </source>
</evidence>
<organism evidence="11 12">
    <name type="scientific">Ameyamaea chiangmaiensis</name>
    <dbReference type="NCBI Taxonomy" id="442969"/>
    <lineage>
        <taxon>Bacteria</taxon>
        <taxon>Pseudomonadati</taxon>
        <taxon>Pseudomonadota</taxon>
        <taxon>Alphaproteobacteria</taxon>
        <taxon>Acetobacterales</taxon>
        <taxon>Acetobacteraceae</taxon>
        <taxon>Ameyamaea</taxon>
    </lineage>
</organism>
<dbReference type="InterPro" id="IPR001238">
    <property type="entry name" value="DNA-binding_RecF"/>
</dbReference>
<dbReference type="PANTHER" id="PTHR32182">
    <property type="entry name" value="DNA REPLICATION AND REPAIR PROTEIN RECF"/>
    <property type="match status" value="1"/>
</dbReference>
<dbReference type="SMART" id="SM00382">
    <property type="entry name" value="AAA"/>
    <property type="match status" value="1"/>
</dbReference>
<evidence type="ECO:0000313" key="12">
    <source>
        <dbReference type="Proteomes" id="UP000585665"/>
    </source>
</evidence>
<evidence type="ECO:0000313" key="11">
    <source>
        <dbReference type="EMBL" id="NVN41199.1"/>
    </source>
</evidence>
<dbReference type="GO" id="GO:0005737">
    <property type="term" value="C:cytoplasm"/>
    <property type="evidence" value="ECO:0007669"/>
    <property type="project" value="UniProtKB-SubCell"/>
</dbReference>
<dbReference type="Gene3D" id="3.40.50.300">
    <property type="entry name" value="P-loop containing nucleotide triphosphate hydrolases"/>
    <property type="match status" value="1"/>
</dbReference>
<evidence type="ECO:0000256" key="4">
    <source>
        <dbReference type="ARBA" id="ARBA00022490"/>
    </source>
</evidence>
<dbReference type="EMBL" id="JABXXR010000100">
    <property type="protein sequence ID" value="NVN41199.1"/>
    <property type="molecule type" value="Genomic_DNA"/>
</dbReference>
<keyword evidence="6 9" id="KW-0547">Nucleotide-binding</keyword>
<keyword evidence="7 9" id="KW-0067">ATP-binding</keyword>
<keyword evidence="5 9" id="KW-0235">DNA replication</keyword>
<dbReference type="InterPro" id="IPR003593">
    <property type="entry name" value="AAA+_ATPase"/>
</dbReference>
<reference evidence="11 12" key="1">
    <citation type="submission" date="2020-06" db="EMBL/GenBank/DDBJ databases">
        <title>Description of novel acetic acid bacteria.</title>
        <authorList>
            <person name="Sombolestani A."/>
        </authorList>
    </citation>
    <scope>NUCLEOTIDE SEQUENCE [LARGE SCALE GENOMIC DNA]</scope>
    <source>
        <strain evidence="11 12">LMG 27010</strain>
    </source>
</reference>
<sequence>MLSLDRLVLTDFRNYRRLVWHPEAPVAVLHGENGSGKTNLLEAVSLLVPGRGLRGAALSDLGRNGAAEWGVSLGVTGPYGATDIATGMTAAATTSSRQFRLDGLPLRSRERVGEHLACVWLTPQMERLFQDGASARRRFFDRLVLALEPHHARELAAYDRSLAQRNRLLAGSGGDGGWLDAVENSMARHAVALTAARRTLTTALNAHDGVGHGFPETTLSLLCPVSALMDTLPALAVEDRLRDDWGRSRHRDAARGGTAIGPHRADVVFSERLSGRPGALSSTGQQKAMLLGVIFAHAQVMGAVRGQMPVLLLDEPMVHLDEQRRMALMHAVAHAGGPVLLTGTDTQAFAGLRDRAAFHAVHEGAVVRS</sequence>
<evidence type="ECO:0000256" key="2">
    <source>
        <dbReference type="ARBA" id="ARBA00008016"/>
    </source>
</evidence>
<comment type="subcellular location">
    <subcellularLocation>
        <location evidence="1 9">Cytoplasm</location>
    </subcellularLocation>
</comment>
<dbReference type="GO" id="GO:0009432">
    <property type="term" value="P:SOS response"/>
    <property type="evidence" value="ECO:0007669"/>
    <property type="project" value="UniProtKB-UniRule"/>
</dbReference>
<evidence type="ECO:0000256" key="5">
    <source>
        <dbReference type="ARBA" id="ARBA00022705"/>
    </source>
</evidence>
<keyword evidence="9" id="KW-0234">DNA repair</keyword>
<evidence type="ECO:0000256" key="7">
    <source>
        <dbReference type="ARBA" id="ARBA00022840"/>
    </source>
</evidence>
<gene>
    <name evidence="9 11" type="primary">recF</name>
    <name evidence="11" type="ORF">HUK82_11595</name>
</gene>
<feature type="binding site" evidence="9">
    <location>
        <begin position="31"/>
        <end position="38"/>
    </location>
    <ligand>
        <name>ATP</name>
        <dbReference type="ChEBI" id="CHEBI:30616"/>
    </ligand>
</feature>